<organism evidence="2 3">
    <name type="scientific">Ornithinimicrobium cryptoxanthini</name>
    <dbReference type="NCBI Taxonomy" id="2934161"/>
    <lineage>
        <taxon>Bacteria</taxon>
        <taxon>Bacillati</taxon>
        <taxon>Actinomycetota</taxon>
        <taxon>Actinomycetes</taxon>
        <taxon>Micrococcales</taxon>
        <taxon>Ornithinimicrobiaceae</taxon>
        <taxon>Ornithinimicrobium</taxon>
    </lineage>
</organism>
<dbReference type="EMBL" id="CP099490">
    <property type="protein sequence ID" value="USQ75680.1"/>
    <property type="molecule type" value="Genomic_DNA"/>
</dbReference>
<name>A0ABY4YHD1_9MICO</name>
<evidence type="ECO:0000256" key="1">
    <source>
        <dbReference type="SAM" id="MobiDB-lite"/>
    </source>
</evidence>
<evidence type="ECO:0000313" key="2">
    <source>
        <dbReference type="EMBL" id="USQ75680.1"/>
    </source>
</evidence>
<accession>A0ABY4YHD1</accession>
<feature type="region of interest" description="Disordered" evidence="1">
    <location>
        <begin position="1"/>
        <end position="79"/>
    </location>
</feature>
<feature type="compositionally biased region" description="Basic and acidic residues" evidence="1">
    <location>
        <begin position="54"/>
        <end position="71"/>
    </location>
</feature>
<sequence>MSDQPTGSATDEVSDARQEAAENVVERVESWDEGAEPATVREDLQEGMEQAGARVEDAELDRMSEEIHDDGSTEAPEVE</sequence>
<evidence type="ECO:0000313" key="3">
    <source>
        <dbReference type="Proteomes" id="UP001056535"/>
    </source>
</evidence>
<reference evidence="2" key="1">
    <citation type="submission" date="2022-06" db="EMBL/GenBank/DDBJ databases">
        <title>Ornithinimicrobium JY.X270.</title>
        <authorList>
            <person name="Huang Y."/>
        </authorList>
    </citation>
    <scope>NUCLEOTIDE SEQUENCE</scope>
    <source>
        <strain evidence="2">JY.X270</strain>
    </source>
</reference>
<protein>
    <submittedName>
        <fullName evidence="2">Uncharacterized protein</fullName>
    </submittedName>
</protein>
<gene>
    <name evidence="2" type="ORF">NF557_13820</name>
</gene>
<keyword evidence="3" id="KW-1185">Reference proteome</keyword>
<feature type="compositionally biased region" description="Polar residues" evidence="1">
    <location>
        <begin position="1"/>
        <end position="11"/>
    </location>
</feature>
<feature type="compositionally biased region" description="Basic and acidic residues" evidence="1">
    <location>
        <begin position="14"/>
        <end position="30"/>
    </location>
</feature>
<dbReference type="RefSeq" id="WP_252620111.1">
    <property type="nucleotide sequence ID" value="NZ_CP099490.1"/>
</dbReference>
<dbReference type="Proteomes" id="UP001056535">
    <property type="component" value="Chromosome"/>
</dbReference>
<proteinExistence type="predicted"/>